<feature type="chain" id="PRO_5011548915" evidence="1">
    <location>
        <begin position="22"/>
        <end position="547"/>
    </location>
</feature>
<accession>A0A1I0MGL6</accession>
<keyword evidence="1" id="KW-0732">Signal</keyword>
<feature type="signal peptide" evidence="1">
    <location>
        <begin position="1"/>
        <end position="21"/>
    </location>
</feature>
<evidence type="ECO:0000313" key="3">
    <source>
        <dbReference type="Proteomes" id="UP000199437"/>
    </source>
</evidence>
<dbReference type="PROSITE" id="PS51257">
    <property type="entry name" value="PROKAR_LIPOPROTEIN"/>
    <property type="match status" value="1"/>
</dbReference>
<sequence>MRKLHVRALLLSISGALLLQACNDAPSAEGEETRLAVSNDVASLSSRVAMKNQSVGLNTNGGGSKGAANLAASTTDDSTYELIAEIASPSLKGNTLSATHVRLDGDQAFVTYHINGAEYGGGFEVINLANEANISITGQALYNDTNMNALAVDTEVDLDGNTQRVYLAGANGSGAIVEKLDITNGLVTENTQTLELPGPNANGVIRTRHMLYVTAGGRSGDGGVVAVDVRNGSNHFTINETENYADAKDVATTGGDVNDDMVVLKGGTNSSIEIYRVAANGLNKRGNSAAGSMNVVDGKNTVVIDAGLAYTAMSDLGVKIFDLNSSSATEEYHLPSTAFGGGLSNGIAVDEDKIYIANGTSGLFIADKPIGSNLTVNGVLNLSGSANFVAANDSYIVVANGTGGVKVLKRIAPEIDACANGDTWNINTNPSAKVERNQTIIKSGSIAFRNDLNVEGELYYCGAMQVGSNLLVQNGGKFDMNGSLVVNRDLNLGSNSTLVIEGSLTIHGNFNFGGTIIFKGSGSSLQVSGNVNNNGGKSEGTWSGRQL</sequence>
<organism evidence="2 3">
    <name type="scientific">Roseivirga pacifica</name>
    <dbReference type="NCBI Taxonomy" id="1267423"/>
    <lineage>
        <taxon>Bacteria</taxon>
        <taxon>Pseudomonadati</taxon>
        <taxon>Bacteroidota</taxon>
        <taxon>Cytophagia</taxon>
        <taxon>Cytophagales</taxon>
        <taxon>Roseivirgaceae</taxon>
        <taxon>Roseivirga</taxon>
    </lineage>
</organism>
<evidence type="ECO:0000313" key="2">
    <source>
        <dbReference type="EMBL" id="SEV87439.1"/>
    </source>
</evidence>
<name>A0A1I0MGL6_9BACT</name>
<proteinExistence type="predicted"/>
<dbReference type="AlphaFoldDB" id="A0A1I0MGL6"/>
<dbReference type="SUPFAM" id="SSF69322">
    <property type="entry name" value="Tricorn protease domain 2"/>
    <property type="match status" value="1"/>
</dbReference>
<gene>
    <name evidence="2" type="ORF">SAMN05216290_0381</name>
</gene>
<protein>
    <submittedName>
        <fullName evidence="2">Uncharacterized protein</fullName>
    </submittedName>
</protein>
<dbReference type="STRING" id="1267423.SAMN05216290_0381"/>
<dbReference type="Proteomes" id="UP000199437">
    <property type="component" value="Unassembled WGS sequence"/>
</dbReference>
<evidence type="ECO:0000256" key="1">
    <source>
        <dbReference type="SAM" id="SignalP"/>
    </source>
</evidence>
<reference evidence="3" key="1">
    <citation type="submission" date="2016-10" db="EMBL/GenBank/DDBJ databases">
        <authorList>
            <person name="Varghese N."/>
            <person name="Submissions S."/>
        </authorList>
    </citation>
    <scope>NUCLEOTIDE SEQUENCE [LARGE SCALE GENOMIC DNA]</scope>
    <source>
        <strain evidence="3">CGMCC 1.12402</strain>
    </source>
</reference>
<dbReference type="EMBL" id="FOIR01000001">
    <property type="protein sequence ID" value="SEV87439.1"/>
    <property type="molecule type" value="Genomic_DNA"/>
</dbReference>
<keyword evidence="3" id="KW-1185">Reference proteome</keyword>